<keyword evidence="2 11" id="KW-0808">Transferase</keyword>
<dbReference type="Pfam" id="PF20964">
    <property type="entry name" value="DnaX_C"/>
    <property type="match status" value="1"/>
</dbReference>
<dbReference type="InterPro" id="IPR012763">
    <property type="entry name" value="DNA_pol_III_sug/sutau_N"/>
</dbReference>
<evidence type="ECO:0000256" key="3">
    <source>
        <dbReference type="ARBA" id="ARBA00022695"/>
    </source>
</evidence>
<dbReference type="InterPro" id="IPR045085">
    <property type="entry name" value="HLD_clamp_pol_III_gamma_tau"/>
</dbReference>
<dbReference type="Proteomes" id="UP000176751">
    <property type="component" value="Unassembled WGS sequence"/>
</dbReference>
<evidence type="ECO:0000256" key="5">
    <source>
        <dbReference type="ARBA" id="ARBA00022723"/>
    </source>
</evidence>
<keyword evidence="8 11" id="KW-0067">ATP-binding</keyword>
<evidence type="ECO:0000256" key="2">
    <source>
        <dbReference type="ARBA" id="ARBA00022679"/>
    </source>
</evidence>
<comment type="subunit">
    <text evidence="11">DNA polymerase III contains a core (composed of alpha, epsilon and theta chains) that associates with a tau subunit. This core dimerizes to form the POLIII' complex. PolIII' associates with the gamma complex (composed of gamma, delta, delta', psi and chi chains) and with the beta chain to form the complete DNA polymerase III complex.</text>
</comment>
<dbReference type="InterPro" id="IPR027417">
    <property type="entry name" value="P-loop_NTPase"/>
</dbReference>
<evidence type="ECO:0000256" key="1">
    <source>
        <dbReference type="ARBA" id="ARBA00006360"/>
    </source>
</evidence>
<keyword evidence="3 11" id="KW-0548">Nucleotidyltransferase</keyword>
<evidence type="ECO:0000256" key="11">
    <source>
        <dbReference type="RuleBase" id="RU364063"/>
    </source>
</evidence>
<dbReference type="Pfam" id="PF22608">
    <property type="entry name" value="DNAX_ATPase_lid"/>
    <property type="match status" value="1"/>
</dbReference>
<proteinExistence type="inferred from homology"/>
<evidence type="ECO:0000256" key="10">
    <source>
        <dbReference type="ARBA" id="ARBA00049244"/>
    </source>
</evidence>
<evidence type="ECO:0000256" key="6">
    <source>
        <dbReference type="ARBA" id="ARBA00022741"/>
    </source>
</evidence>
<dbReference type="GO" id="GO:0005524">
    <property type="term" value="F:ATP binding"/>
    <property type="evidence" value="ECO:0007669"/>
    <property type="project" value="UniProtKB-KW"/>
</dbReference>
<dbReference type="GO" id="GO:0046872">
    <property type="term" value="F:metal ion binding"/>
    <property type="evidence" value="ECO:0007669"/>
    <property type="project" value="UniProtKB-KW"/>
</dbReference>
<evidence type="ECO:0000256" key="9">
    <source>
        <dbReference type="ARBA" id="ARBA00022932"/>
    </source>
</evidence>
<dbReference type="Pfam" id="PF13177">
    <property type="entry name" value="DNA_pol3_delta2"/>
    <property type="match status" value="1"/>
</dbReference>
<dbReference type="Gene3D" id="3.40.50.300">
    <property type="entry name" value="P-loop containing nucleotide triphosphate hydrolases"/>
    <property type="match status" value="1"/>
</dbReference>
<dbReference type="InterPro" id="IPR022754">
    <property type="entry name" value="DNA_pol_III_gamma-3"/>
</dbReference>
<dbReference type="SMART" id="SM00382">
    <property type="entry name" value="AAA"/>
    <property type="match status" value="1"/>
</dbReference>
<protein>
    <recommendedName>
        <fullName evidence="11">DNA polymerase III subunit gamma/tau</fullName>
        <ecNumber evidence="11">2.7.7.7</ecNumber>
    </recommendedName>
</protein>
<accession>A0A1F5HEI7</accession>
<dbReference type="EC" id="2.7.7.7" evidence="11"/>
<sequence>MTVFYRKYRPQKLSELIGQRPIVETLLNQLTLGKISHGYLFSGPRGTGKTSTARIMAKAVNCQRLASSKLASSSRQLNAKRYSLNAKFGEPCNKCDSCLAILNGSYLDLVEIDAASNRGIEEIRDLREKVKLAPVSGKFKVYIIDEAHMLTPDAFNAFLKTLEEPPAHAIFILCTTNPTKLPLTIISRLQRFNFSRADDTGLEKIIKKIAQSESIKLDEKAISTLVKVSDGSYRDAVSVIDQLSVFKREIKEEDILGLVAVSGWGQLFDFVESIAKKQIKKAVLTIEKNSANGADMSLFARETILFLEKLLFMKIGVSTESFDLDKSQLEKLEGLVNEFTSSELQNLIKLFLVAEGEIKVYPLGQISLVLAVCKYCGEPEIEEVAKVSNVLKGSESQRVKESENTKESRGTEESKEAKGPKESKRERVKERKSNNKSLVLIERHWQEFLNKVKPVNAHVVALLKSTRPSEFDGVNLTLEVFYRFHKEKLEEPKIMMMLSRVIEEVMGDKINFKFVLAERGVKKPTVVAASDVVDTGEYKLEDAVVEIFSKQSR</sequence>
<evidence type="ECO:0000256" key="12">
    <source>
        <dbReference type="SAM" id="MobiDB-lite"/>
    </source>
</evidence>
<dbReference type="CDD" id="cd00009">
    <property type="entry name" value="AAA"/>
    <property type="match status" value="1"/>
</dbReference>
<comment type="function">
    <text evidence="11">DNA polymerase III is a complex, multichain enzyme responsible for most of the replicative synthesis in bacteria. This DNA polymerase also exhibits 3' to 5' exonuclease activity.</text>
</comment>
<reference evidence="14 15" key="1">
    <citation type="journal article" date="2016" name="Nat. Commun.">
        <title>Thousands of microbial genomes shed light on interconnected biogeochemical processes in an aquifer system.</title>
        <authorList>
            <person name="Anantharaman K."/>
            <person name="Brown C.T."/>
            <person name="Hug L.A."/>
            <person name="Sharon I."/>
            <person name="Castelle C.J."/>
            <person name="Probst A.J."/>
            <person name="Thomas B.C."/>
            <person name="Singh A."/>
            <person name="Wilkins M.J."/>
            <person name="Karaoz U."/>
            <person name="Brodie E.L."/>
            <person name="Williams K.H."/>
            <person name="Hubbard S.S."/>
            <person name="Banfield J.F."/>
        </authorList>
    </citation>
    <scope>NUCLEOTIDE SEQUENCE [LARGE SCALE GENOMIC DNA]</scope>
</reference>
<comment type="catalytic activity">
    <reaction evidence="10 11">
        <text>DNA(n) + a 2'-deoxyribonucleoside 5'-triphosphate = DNA(n+1) + diphosphate</text>
        <dbReference type="Rhea" id="RHEA:22508"/>
        <dbReference type="Rhea" id="RHEA-COMP:17339"/>
        <dbReference type="Rhea" id="RHEA-COMP:17340"/>
        <dbReference type="ChEBI" id="CHEBI:33019"/>
        <dbReference type="ChEBI" id="CHEBI:61560"/>
        <dbReference type="ChEBI" id="CHEBI:173112"/>
        <dbReference type="EC" id="2.7.7.7"/>
    </reaction>
</comment>
<evidence type="ECO:0000313" key="15">
    <source>
        <dbReference type="Proteomes" id="UP000176751"/>
    </source>
</evidence>
<comment type="similarity">
    <text evidence="1 11">Belongs to the DnaX/STICHEL family.</text>
</comment>
<dbReference type="SUPFAM" id="SSF48019">
    <property type="entry name" value="post-AAA+ oligomerization domain-like"/>
    <property type="match status" value="1"/>
</dbReference>
<dbReference type="EMBL" id="MFCA01000013">
    <property type="protein sequence ID" value="OGE02496.1"/>
    <property type="molecule type" value="Genomic_DNA"/>
</dbReference>
<dbReference type="AlphaFoldDB" id="A0A1F5HEI7"/>
<dbReference type="SUPFAM" id="SSF52540">
    <property type="entry name" value="P-loop containing nucleoside triphosphate hydrolases"/>
    <property type="match status" value="1"/>
</dbReference>
<feature type="domain" description="AAA+ ATPase" evidence="13">
    <location>
        <begin position="35"/>
        <end position="202"/>
    </location>
</feature>
<evidence type="ECO:0000256" key="8">
    <source>
        <dbReference type="ARBA" id="ARBA00022840"/>
    </source>
</evidence>
<keyword evidence="6 11" id="KW-0547">Nucleotide-binding</keyword>
<dbReference type="PANTHER" id="PTHR11669">
    <property type="entry name" value="REPLICATION FACTOR C / DNA POLYMERASE III GAMMA-TAU SUBUNIT"/>
    <property type="match status" value="1"/>
</dbReference>
<evidence type="ECO:0000259" key="13">
    <source>
        <dbReference type="SMART" id="SM00382"/>
    </source>
</evidence>
<name>A0A1F5HEI7_9BACT</name>
<gene>
    <name evidence="11" type="primary">dnaX</name>
    <name evidence="14" type="ORF">A2196_01560</name>
</gene>
<keyword evidence="5" id="KW-0479">Metal-binding</keyword>
<dbReference type="NCBIfam" id="TIGR02397">
    <property type="entry name" value="dnaX_nterm"/>
    <property type="match status" value="1"/>
</dbReference>
<dbReference type="InterPro" id="IPR048448">
    <property type="entry name" value="DnaX-like_C"/>
</dbReference>
<dbReference type="STRING" id="1797737.A2196_01560"/>
<dbReference type="PANTHER" id="PTHR11669:SF0">
    <property type="entry name" value="PROTEIN STICHEL-LIKE 2"/>
    <property type="match status" value="1"/>
</dbReference>
<dbReference type="GO" id="GO:0003677">
    <property type="term" value="F:DNA binding"/>
    <property type="evidence" value="ECO:0007669"/>
    <property type="project" value="InterPro"/>
</dbReference>
<dbReference type="GO" id="GO:0009360">
    <property type="term" value="C:DNA polymerase III complex"/>
    <property type="evidence" value="ECO:0007669"/>
    <property type="project" value="InterPro"/>
</dbReference>
<evidence type="ECO:0000256" key="4">
    <source>
        <dbReference type="ARBA" id="ARBA00022705"/>
    </source>
</evidence>
<dbReference type="InterPro" id="IPR050238">
    <property type="entry name" value="DNA_Rep/Repair_Clamp_Loader"/>
</dbReference>
<keyword evidence="4 11" id="KW-0235">DNA replication</keyword>
<dbReference type="GO" id="GO:0006261">
    <property type="term" value="P:DNA-templated DNA replication"/>
    <property type="evidence" value="ECO:0007669"/>
    <property type="project" value="TreeGrafter"/>
</dbReference>
<dbReference type="GO" id="GO:0003887">
    <property type="term" value="F:DNA-directed DNA polymerase activity"/>
    <property type="evidence" value="ECO:0007669"/>
    <property type="project" value="UniProtKB-KW"/>
</dbReference>
<evidence type="ECO:0000256" key="7">
    <source>
        <dbReference type="ARBA" id="ARBA00022833"/>
    </source>
</evidence>
<keyword evidence="7" id="KW-0862">Zinc</keyword>
<dbReference type="Gene3D" id="1.20.272.10">
    <property type="match status" value="1"/>
</dbReference>
<feature type="region of interest" description="Disordered" evidence="12">
    <location>
        <begin position="395"/>
        <end position="430"/>
    </location>
</feature>
<organism evidence="14 15">
    <name type="scientific">Candidatus Curtissbacteria bacterium RIFOXYA1_FULL_41_14</name>
    <dbReference type="NCBI Taxonomy" id="1797737"/>
    <lineage>
        <taxon>Bacteria</taxon>
        <taxon>Candidatus Curtissiibacteriota</taxon>
    </lineage>
</organism>
<dbReference type="InterPro" id="IPR003593">
    <property type="entry name" value="AAA+_ATPase"/>
</dbReference>
<dbReference type="FunFam" id="3.40.50.300:FF:000014">
    <property type="entry name" value="DNA polymerase III subunit gamma/tau"/>
    <property type="match status" value="1"/>
</dbReference>
<evidence type="ECO:0000313" key="14">
    <source>
        <dbReference type="EMBL" id="OGE02496.1"/>
    </source>
</evidence>
<dbReference type="Gene3D" id="1.10.8.60">
    <property type="match status" value="1"/>
</dbReference>
<keyword evidence="9 11" id="KW-0239">DNA-directed DNA polymerase</keyword>
<dbReference type="Pfam" id="PF12169">
    <property type="entry name" value="DNA_pol3_gamma3"/>
    <property type="match status" value="1"/>
</dbReference>
<comment type="caution">
    <text evidence="14">The sequence shown here is derived from an EMBL/GenBank/DDBJ whole genome shotgun (WGS) entry which is preliminary data.</text>
</comment>
<dbReference type="InterPro" id="IPR008921">
    <property type="entry name" value="DNA_pol3_clamp-load_cplx_C"/>
</dbReference>